<feature type="coiled-coil region" evidence="1">
    <location>
        <begin position="100"/>
        <end position="127"/>
    </location>
</feature>
<evidence type="ECO:0000256" key="1">
    <source>
        <dbReference type="SAM" id="Coils"/>
    </source>
</evidence>
<dbReference type="AlphaFoldDB" id="A0A2Z6R3R2"/>
<keyword evidence="1" id="KW-0175">Coiled coil</keyword>
<evidence type="ECO:0000256" key="2">
    <source>
        <dbReference type="SAM" id="MobiDB-lite"/>
    </source>
</evidence>
<dbReference type="EMBL" id="BEXD01001158">
    <property type="protein sequence ID" value="GBB92649.1"/>
    <property type="molecule type" value="Genomic_DNA"/>
</dbReference>
<dbReference type="InterPro" id="IPR021109">
    <property type="entry name" value="Peptidase_aspartic_dom_sf"/>
</dbReference>
<protein>
    <submittedName>
        <fullName evidence="3">Uncharacterized protein</fullName>
    </submittedName>
</protein>
<feature type="compositionally biased region" description="Polar residues" evidence="2">
    <location>
        <begin position="585"/>
        <end position="601"/>
    </location>
</feature>
<feature type="region of interest" description="Disordered" evidence="2">
    <location>
        <begin position="633"/>
        <end position="687"/>
    </location>
</feature>
<comment type="caution">
    <text evidence="3">The sequence shown here is derived from an EMBL/GenBank/DDBJ whole genome shotgun (WGS) entry which is preliminary data.</text>
</comment>
<accession>A0A2Z6R3R2</accession>
<evidence type="ECO:0000313" key="3">
    <source>
        <dbReference type="EMBL" id="GBB92649.1"/>
    </source>
</evidence>
<dbReference type="Proteomes" id="UP000247702">
    <property type="component" value="Unassembled WGS sequence"/>
</dbReference>
<feature type="region of interest" description="Disordered" evidence="2">
    <location>
        <begin position="722"/>
        <end position="755"/>
    </location>
</feature>
<feature type="region of interest" description="Disordered" evidence="2">
    <location>
        <begin position="544"/>
        <end position="603"/>
    </location>
</feature>
<name>A0A2Z6R3R2_9GLOM</name>
<feature type="coiled-coil region" evidence="1">
    <location>
        <begin position="222"/>
        <end position="249"/>
    </location>
</feature>
<sequence>MSNVYTLKDIKNRGHQLGSAYEQELEKKLRTAIDFNSEITDFNEKLQAENSEYSEREKEFQRTYADIGNKISQLNASTTKVRSQLISERKSHSESQRELEAKYTAEIKSLKSEIKILKRKVTLTQKASSIDKDTILSLEAKVRELEGKSSDPKEIDSLRLELERVKGDLNSKNHEIECMEKGIEATHEITSREIDALRKARLNSMEENADSQNRHLKWKGRYRNSQNQIQVQNQNIFNLQQQILVLQNNPPRNMAAVHEIYQMLAPSLGQIPNYTGKETPDEYIQKITNIFESAGAVITAANNANANTFVDAQKCDILKSKMGEKFSPVPANDPYPGGGPINTPATFTNWLRAKYREVMAGNTELALQSLIQERFTTADSPDTYEARIRKLIVGFGNDQVLPAIYTHLPPDLRSNIKMYMTIRGAGQQTVDNFFADLRKCWVERQVGSNMISNQIQPQVSSQGATSAEIEKLNSQIASLQAQLAQPVQVHHQNNDALDKMYIRAKRLGLPSGAPKDVTFLDEYINDELIKRLGLIETHLAELSGRDTRDTESSRYQYLESSDRSNGGLEKRLGQIETHIAKLTRGTKSSQRQRSESSTLNNKGLEKRLGQIEAYLAKLTRNSKSKSGRIHMATVDEQSNSGFFDNDNDTPSKPEDDDLNSDSSSAESDSGNRDMDIHITYGKKNQGTKRVSLEGTIRKIIQSEFEKFLPYIIQQVKKCEPVSTQDKSVKSKGNDDLEPVSVASKSDEKIPELSDEEDVLDDPMEIDFVRKKKPSTSIASIKCKIGRLKIPAMALDSCSEIAIITEDIVLCIKAVIDRSIKHDLSGVATVPVESIGVVHNLPITLVPGFTIYEDFIVVKYSKPMLIFSNPLLKKYKCAIDWDKDELKIPHNGKDVIIPVTMHKVKNKLEVNCANVTPECDNSMAPDCISHDLQDLSHDDSLKKK</sequence>
<gene>
    <name evidence="3" type="ORF">RclHR1_02040011</name>
</gene>
<reference evidence="3 4" key="1">
    <citation type="submission" date="2017-11" db="EMBL/GenBank/DDBJ databases">
        <title>The genome of Rhizophagus clarus HR1 reveals common genetic basis of auxotrophy among arbuscular mycorrhizal fungi.</title>
        <authorList>
            <person name="Kobayashi Y."/>
        </authorList>
    </citation>
    <scope>NUCLEOTIDE SEQUENCE [LARGE SCALE GENOMIC DNA]</scope>
    <source>
        <strain evidence="3 4">HR1</strain>
    </source>
</reference>
<keyword evidence="4" id="KW-1185">Reference proteome</keyword>
<proteinExistence type="predicted"/>
<dbReference type="Gene3D" id="2.40.70.10">
    <property type="entry name" value="Acid Proteases"/>
    <property type="match status" value="1"/>
</dbReference>
<organism evidence="3 4">
    <name type="scientific">Rhizophagus clarus</name>
    <dbReference type="NCBI Taxonomy" id="94130"/>
    <lineage>
        <taxon>Eukaryota</taxon>
        <taxon>Fungi</taxon>
        <taxon>Fungi incertae sedis</taxon>
        <taxon>Mucoromycota</taxon>
        <taxon>Glomeromycotina</taxon>
        <taxon>Glomeromycetes</taxon>
        <taxon>Glomerales</taxon>
        <taxon>Glomeraceae</taxon>
        <taxon>Rhizophagus</taxon>
    </lineage>
</organism>
<evidence type="ECO:0000313" key="4">
    <source>
        <dbReference type="Proteomes" id="UP000247702"/>
    </source>
</evidence>